<dbReference type="OrthoDB" id="3236755at2759"/>
<dbReference type="SUPFAM" id="SSF53098">
    <property type="entry name" value="Ribonuclease H-like"/>
    <property type="match status" value="1"/>
</dbReference>
<evidence type="ECO:0000313" key="3">
    <source>
        <dbReference type="Proteomes" id="UP000054279"/>
    </source>
</evidence>
<gene>
    <name evidence="2" type="ORF">M422DRAFT_262154</name>
</gene>
<sequence>MGSVETTLEDEDNGIGSETSKAVKAIVNYRFRNIFKAGNSDIYLASFYIDPRYPNNEILLKPNPFSETIITLSSQKHKHSSSYLSFQPDPAETAAYKRAGNYLLILMKDEKQCSPMHPKLTELVKQSKSGISHDLKMQFAAFARGDFPFQMPVLKSQTALEWWRTLETHSLASALAFIAIKIFSICPSSIADERTMSTITWLNDPLRSRQKVSTLVDMIQVRQFIRRGKQTSRELTKPILQWSRLPAKVRASGSTPSGLSEDSNVDEVEDSAERIEWLDDESDEIEIGEEGVHVQDEVNLKSETLRRLLADEEELERDRQQHGEDTDEGQNSIDILDESWEL</sequence>
<dbReference type="InterPro" id="IPR012337">
    <property type="entry name" value="RNaseH-like_sf"/>
</dbReference>
<evidence type="ECO:0000313" key="2">
    <source>
        <dbReference type="EMBL" id="KIJ35572.1"/>
    </source>
</evidence>
<evidence type="ECO:0000256" key="1">
    <source>
        <dbReference type="SAM" id="MobiDB-lite"/>
    </source>
</evidence>
<feature type="region of interest" description="Disordered" evidence="1">
    <location>
        <begin position="250"/>
        <end position="271"/>
    </location>
</feature>
<dbReference type="AlphaFoldDB" id="A0A0C9V1K8"/>
<keyword evidence="3" id="KW-1185">Reference proteome</keyword>
<feature type="compositionally biased region" description="Polar residues" evidence="1">
    <location>
        <begin position="252"/>
        <end position="262"/>
    </location>
</feature>
<protein>
    <recommendedName>
        <fullName evidence="4">HAT C-terminal dimerisation domain-containing protein</fullName>
    </recommendedName>
</protein>
<feature type="region of interest" description="Disordered" evidence="1">
    <location>
        <begin position="311"/>
        <end position="342"/>
    </location>
</feature>
<proteinExistence type="predicted"/>
<reference evidence="2 3" key="1">
    <citation type="submission" date="2014-06" db="EMBL/GenBank/DDBJ databases">
        <title>Evolutionary Origins and Diversification of the Mycorrhizal Mutualists.</title>
        <authorList>
            <consortium name="DOE Joint Genome Institute"/>
            <consortium name="Mycorrhizal Genomics Consortium"/>
            <person name="Kohler A."/>
            <person name="Kuo A."/>
            <person name="Nagy L.G."/>
            <person name="Floudas D."/>
            <person name="Copeland A."/>
            <person name="Barry K.W."/>
            <person name="Cichocki N."/>
            <person name="Veneault-Fourrey C."/>
            <person name="LaButti K."/>
            <person name="Lindquist E.A."/>
            <person name="Lipzen A."/>
            <person name="Lundell T."/>
            <person name="Morin E."/>
            <person name="Murat C."/>
            <person name="Riley R."/>
            <person name="Ohm R."/>
            <person name="Sun H."/>
            <person name="Tunlid A."/>
            <person name="Henrissat B."/>
            <person name="Grigoriev I.V."/>
            <person name="Hibbett D.S."/>
            <person name="Martin F."/>
        </authorList>
    </citation>
    <scope>NUCLEOTIDE SEQUENCE [LARGE SCALE GENOMIC DNA]</scope>
    <source>
        <strain evidence="2 3">SS14</strain>
    </source>
</reference>
<accession>A0A0C9V1K8</accession>
<organism evidence="2 3">
    <name type="scientific">Sphaerobolus stellatus (strain SS14)</name>
    <dbReference type="NCBI Taxonomy" id="990650"/>
    <lineage>
        <taxon>Eukaryota</taxon>
        <taxon>Fungi</taxon>
        <taxon>Dikarya</taxon>
        <taxon>Basidiomycota</taxon>
        <taxon>Agaricomycotina</taxon>
        <taxon>Agaricomycetes</taxon>
        <taxon>Phallomycetidae</taxon>
        <taxon>Geastrales</taxon>
        <taxon>Sphaerobolaceae</taxon>
        <taxon>Sphaerobolus</taxon>
    </lineage>
</organism>
<dbReference type="EMBL" id="KN837187">
    <property type="protein sequence ID" value="KIJ35572.1"/>
    <property type="molecule type" value="Genomic_DNA"/>
</dbReference>
<dbReference type="Proteomes" id="UP000054279">
    <property type="component" value="Unassembled WGS sequence"/>
</dbReference>
<name>A0A0C9V1K8_SPHS4</name>
<evidence type="ECO:0008006" key="4">
    <source>
        <dbReference type="Google" id="ProtNLM"/>
    </source>
</evidence>
<dbReference type="HOGENOM" id="CLU_811743_0_0_1"/>
<feature type="compositionally biased region" description="Basic and acidic residues" evidence="1">
    <location>
        <begin position="311"/>
        <end position="324"/>
    </location>
</feature>